<name>X6LYT6_RETFI</name>
<gene>
    <name evidence="1" type="ORF">RFI_31531</name>
</gene>
<comment type="caution">
    <text evidence="1">The sequence shown here is derived from an EMBL/GenBank/DDBJ whole genome shotgun (WGS) entry which is preliminary data.</text>
</comment>
<keyword evidence="2" id="KW-1185">Reference proteome</keyword>
<reference evidence="1 2" key="1">
    <citation type="journal article" date="2013" name="Curr. Biol.">
        <title>The Genome of the Foraminiferan Reticulomyxa filosa.</title>
        <authorList>
            <person name="Glockner G."/>
            <person name="Hulsmann N."/>
            <person name="Schleicher M."/>
            <person name="Noegel A.A."/>
            <person name="Eichinger L."/>
            <person name="Gallinger C."/>
            <person name="Pawlowski J."/>
            <person name="Sierra R."/>
            <person name="Euteneuer U."/>
            <person name="Pillet L."/>
            <person name="Moustafa A."/>
            <person name="Platzer M."/>
            <person name="Groth M."/>
            <person name="Szafranski K."/>
            <person name="Schliwa M."/>
        </authorList>
    </citation>
    <scope>NUCLEOTIDE SEQUENCE [LARGE SCALE GENOMIC DNA]</scope>
</reference>
<dbReference type="EMBL" id="ASPP01027708">
    <property type="protein sequence ID" value="ETO05865.1"/>
    <property type="molecule type" value="Genomic_DNA"/>
</dbReference>
<protein>
    <submittedName>
        <fullName evidence="1">Uncharacterized protein</fullName>
    </submittedName>
</protein>
<evidence type="ECO:0000313" key="1">
    <source>
        <dbReference type="EMBL" id="ETO05865.1"/>
    </source>
</evidence>
<organism evidence="1 2">
    <name type="scientific">Reticulomyxa filosa</name>
    <dbReference type="NCBI Taxonomy" id="46433"/>
    <lineage>
        <taxon>Eukaryota</taxon>
        <taxon>Sar</taxon>
        <taxon>Rhizaria</taxon>
        <taxon>Retaria</taxon>
        <taxon>Foraminifera</taxon>
        <taxon>Monothalamids</taxon>
        <taxon>Reticulomyxidae</taxon>
        <taxon>Reticulomyxa</taxon>
    </lineage>
</organism>
<sequence length="202" mass="24667">MKIVFKYQNKLQDISSIVFFNIFTLNFFKNEYKFICEYPRLSIEYAKDKISAQVFNLKKQMNDRYFKTLYPILQHVCAYNKGAVSTHMKTELREWLSKEEMKKEFDCKWKERSMVMRMNEHKWKNEITKDDIDLIWFSVMKRMKLINIDSICGSEQLFRQSYKCLEWKDIQKMINNHLKLELVNMKDNIIESEKDVEETIFI</sequence>
<dbReference type="Proteomes" id="UP000023152">
    <property type="component" value="Unassembled WGS sequence"/>
</dbReference>
<accession>X6LYT6</accession>
<proteinExistence type="predicted"/>
<dbReference type="AlphaFoldDB" id="X6LYT6"/>
<evidence type="ECO:0000313" key="2">
    <source>
        <dbReference type="Proteomes" id="UP000023152"/>
    </source>
</evidence>